<dbReference type="RefSeq" id="XP_020075808.1">
    <property type="nucleotide sequence ID" value="XM_020223088.1"/>
</dbReference>
<keyword evidence="2" id="KW-1185">Reference proteome</keyword>
<name>A0A1E4RHP4_9ASCO</name>
<organism evidence="1 2">
    <name type="scientific">Hyphopichia burtonii NRRL Y-1933</name>
    <dbReference type="NCBI Taxonomy" id="984485"/>
    <lineage>
        <taxon>Eukaryota</taxon>
        <taxon>Fungi</taxon>
        <taxon>Dikarya</taxon>
        <taxon>Ascomycota</taxon>
        <taxon>Saccharomycotina</taxon>
        <taxon>Pichiomycetes</taxon>
        <taxon>Debaryomycetaceae</taxon>
        <taxon>Hyphopichia</taxon>
    </lineage>
</organism>
<sequence>MTRRNFLQSIPIAIKLSQINFSLLSSTWNSRTRFFPNYFYVKQFVLQLDLFTPVF</sequence>
<gene>
    <name evidence="1" type="ORF">HYPBUDRAFT_217772</name>
</gene>
<protein>
    <submittedName>
        <fullName evidence="1">Uncharacterized protein</fullName>
    </submittedName>
</protein>
<dbReference type="AlphaFoldDB" id="A0A1E4RHP4"/>
<dbReference type="GeneID" id="30997637"/>
<dbReference type="Proteomes" id="UP000095085">
    <property type="component" value="Unassembled WGS sequence"/>
</dbReference>
<proteinExistence type="predicted"/>
<reference evidence="2" key="1">
    <citation type="submission" date="2016-05" db="EMBL/GenBank/DDBJ databases">
        <title>Comparative genomics of biotechnologically important yeasts.</title>
        <authorList>
            <consortium name="DOE Joint Genome Institute"/>
            <person name="Riley R."/>
            <person name="Haridas S."/>
            <person name="Wolfe K.H."/>
            <person name="Lopes M.R."/>
            <person name="Hittinger C.T."/>
            <person name="Goker M."/>
            <person name="Salamov A."/>
            <person name="Wisecaver J."/>
            <person name="Long T.M."/>
            <person name="Aerts A.L."/>
            <person name="Barry K."/>
            <person name="Choi C."/>
            <person name="Clum A."/>
            <person name="Coughlan A.Y."/>
            <person name="Deshpande S."/>
            <person name="Douglass A.P."/>
            <person name="Hanson S.J."/>
            <person name="Klenk H.-P."/>
            <person name="Labutti K."/>
            <person name="Lapidus A."/>
            <person name="Lindquist E."/>
            <person name="Lipzen A."/>
            <person name="Meier-Kolthoff J.P."/>
            <person name="Ohm R.A."/>
            <person name="Otillar R.P."/>
            <person name="Pangilinan J."/>
            <person name="Peng Y."/>
            <person name="Rokas A."/>
            <person name="Rosa C.A."/>
            <person name="Scheuner C."/>
            <person name="Sibirny A.A."/>
            <person name="Slot J.C."/>
            <person name="Stielow J.B."/>
            <person name="Sun H."/>
            <person name="Kurtzman C.P."/>
            <person name="Blackwell M."/>
            <person name="Grigoriev I.V."/>
            <person name="Jeffries T.W."/>
        </authorList>
    </citation>
    <scope>NUCLEOTIDE SEQUENCE [LARGE SCALE GENOMIC DNA]</scope>
    <source>
        <strain evidence="2">NRRL Y-1933</strain>
    </source>
</reference>
<dbReference type="EMBL" id="KV454542">
    <property type="protein sequence ID" value="ODV66741.1"/>
    <property type="molecule type" value="Genomic_DNA"/>
</dbReference>
<accession>A0A1E4RHP4</accession>
<evidence type="ECO:0000313" key="1">
    <source>
        <dbReference type="EMBL" id="ODV66741.1"/>
    </source>
</evidence>
<evidence type="ECO:0000313" key="2">
    <source>
        <dbReference type="Proteomes" id="UP000095085"/>
    </source>
</evidence>